<dbReference type="EMBL" id="CAJNOQ010025686">
    <property type="protein sequence ID" value="CAF1539506.1"/>
    <property type="molecule type" value="Genomic_DNA"/>
</dbReference>
<keyword evidence="6" id="KW-1185">Reference proteome</keyword>
<feature type="region of interest" description="Disordered" evidence="1">
    <location>
        <begin position="162"/>
        <end position="186"/>
    </location>
</feature>
<accession>A0A815W2A5</accession>
<evidence type="ECO:0000313" key="6">
    <source>
        <dbReference type="Proteomes" id="UP000663829"/>
    </source>
</evidence>
<dbReference type="Proteomes" id="UP000682733">
    <property type="component" value="Unassembled WGS sequence"/>
</dbReference>
<evidence type="ECO:0000256" key="1">
    <source>
        <dbReference type="SAM" id="MobiDB-lite"/>
    </source>
</evidence>
<comment type="caution">
    <text evidence="3">The sequence shown here is derived from an EMBL/GenBank/DDBJ whole genome shotgun (WGS) entry which is preliminary data.</text>
</comment>
<dbReference type="Proteomes" id="UP000681722">
    <property type="component" value="Unassembled WGS sequence"/>
</dbReference>
<evidence type="ECO:0000313" key="5">
    <source>
        <dbReference type="EMBL" id="CAF4399674.1"/>
    </source>
</evidence>
<evidence type="ECO:0000313" key="3">
    <source>
        <dbReference type="EMBL" id="CAF1539506.1"/>
    </source>
</evidence>
<proteinExistence type="predicted"/>
<dbReference type="EMBL" id="CAJNOK010028488">
    <property type="protein sequence ID" value="CAF1435422.1"/>
    <property type="molecule type" value="Genomic_DNA"/>
</dbReference>
<dbReference type="AlphaFoldDB" id="A0A815W2A5"/>
<protein>
    <submittedName>
        <fullName evidence="3">Uncharacterized protein</fullName>
    </submittedName>
</protein>
<dbReference type="EMBL" id="CAJOBA010050281">
    <property type="protein sequence ID" value="CAF4232796.1"/>
    <property type="molecule type" value="Genomic_DNA"/>
</dbReference>
<organism evidence="3 6">
    <name type="scientific">Didymodactylos carnosus</name>
    <dbReference type="NCBI Taxonomy" id="1234261"/>
    <lineage>
        <taxon>Eukaryota</taxon>
        <taxon>Metazoa</taxon>
        <taxon>Spiralia</taxon>
        <taxon>Gnathifera</taxon>
        <taxon>Rotifera</taxon>
        <taxon>Eurotatoria</taxon>
        <taxon>Bdelloidea</taxon>
        <taxon>Philodinida</taxon>
        <taxon>Philodinidae</taxon>
        <taxon>Didymodactylos</taxon>
    </lineage>
</organism>
<dbReference type="OrthoDB" id="10016376at2759"/>
<evidence type="ECO:0000313" key="4">
    <source>
        <dbReference type="EMBL" id="CAF4232796.1"/>
    </source>
</evidence>
<dbReference type="Proteomes" id="UP000663829">
    <property type="component" value="Unassembled WGS sequence"/>
</dbReference>
<sequence length="186" mass="21023">MTTGDTVQPGIGRETWPAPAFNQMSTGGIVRPQIDRQTRPASAFNKMTTGDIVRLQIDRQEYTTASFSSRLDSSMMDNTWHVKMKGILPHTRKEELANILHLPARNIVIPLHQQRGRVWFAWLNNFQSEQDANEFAAQWRGRCMQPTSKIYISCTVRPPGAMANDQTLTRSSPEPSTLSQSYDDGK</sequence>
<dbReference type="Proteomes" id="UP000677228">
    <property type="component" value="Unassembled WGS sequence"/>
</dbReference>
<reference evidence="3" key="1">
    <citation type="submission" date="2021-02" db="EMBL/GenBank/DDBJ databases">
        <authorList>
            <person name="Nowell W R."/>
        </authorList>
    </citation>
    <scope>NUCLEOTIDE SEQUENCE</scope>
</reference>
<gene>
    <name evidence="3" type="ORF">GPM918_LOCUS38546</name>
    <name evidence="2" type="ORF">OVA965_LOCUS34219</name>
    <name evidence="5" type="ORF">SRO942_LOCUS39373</name>
    <name evidence="4" type="ORF">TMI583_LOCUS35134</name>
</gene>
<evidence type="ECO:0000313" key="2">
    <source>
        <dbReference type="EMBL" id="CAF1435422.1"/>
    </source>
</evidence>
<feature type="compositionally biased region" description="Polar residues" evidence="1">
    <location>
        <begin position="164"/>
        <end position="186"/>
    </location>
</feature>
<name>A0A815W2A5_9BILA</name>
<dbReference type="EMBL" id="CAJOBC010091309">
    <property type="protein sequence ID" value="CAF4399674.1"/>
    <property type="molecule type" value="Genomic_DNA"/>
</dbReference>